<evidence type="ECO:0000313" key="2">
    <source>
        <dbReference type="EMBL" id="MEA5457034.1"/>
    </source>
</evidence>
<evidence type="ECO:0000313" key="3">
    <source>
        <dbReference type="Proteomes" id="UP001304769"/>
    </source>
</evidence>
<proteinExistence type="predicted"/>
<keyword evidence="1" id="KW-0812">Transmembrane</keyword>
<keyword evidence="1" id="KW-1133">Transmembrane helix</keyword>
<name>A0ABU5TC20_9MICC</name>
<reference evidence="2 3" key="1">
    <citation type="submission" date="2023-12" db="EMBL/GenBank/DDBJ databases">
        <title>Sinomonas terricola sp. nov, isolated from litchi orchard soil in Guangdong, PR China.</title>
        <authorList>
            <person name="Jiaxin W."/>
            <person name="Yang Z."/>
            <person name="Honghui Z."/>
        </authorList>
    </citation>
    <scope>NUCLEOTIDE SEQUENCE [LARGE SCALE GENOMIC DNA]</scope>
    <source>
        <strain evidence="2 3">JGH33</strain>
    </source>
</reference>
<dbReference type="Proteomes" id="UP001304769">
    <property type="component" value="Unassembled WGS sequence"/>
</dbReference>
<feature type="transmembrane region" description="Helical" evidence="1">
    <location>
        <begin position="85"/>
        <end position="108"/>
    </location>
</feature>
<sequence>MTEARSQRTNMRVAALAGLGGLAAVAAAALGAAASYMHSLAPEGTEGYRDTTPQVAALAFSSVVLACVGLLGLAVLSRARGRSSWLALTASLLVAAGLTSLTSFSVSGASEEGWAWWSFGATGFVAMMLGLVLGGVHVIITRVVPRWAGVLAVVASAALFFFNTETAAVLFAAPAALAWGIVGGFALGEALGDLGIVHRHAPAVGA</sequence>
<dbReference type="RefSeq" id="WP_323280947.1">
    <property type="nucleotide sequence ID" value="NZ_JAYGGQ010000020.1"/>
</dbReference>
<feature type="transmembrane region" description="Helical" evidence="1">
    <location>
        <begin position="168"/>
        <end position="191"/>
    </location>
</feature>
<feature type="transmembrane region" description="Helical" evidence="1">
    <location>
        <begin position="143"/>
        <end position="162"/>
    </location>
</feature>
<keyword evidence="1" id="KW-0472">Membrane</keyword>
<gene>
    <name evidence="2" type="ORF">SPF06_20105</name>
</gene>
<feature type="transmembrane region" description="Helical" evidence="1">
    <location>
        <begin position="55"/>
        <end position="76"/>
    </location>
</feature>
<evidence type="ECO:0000256" key="1">
    <source>
        <dbReference type="SAM" id="Phobius"/>
    </source>
</evidence>
<feature type="transmembrane region" description="Helical" evidence="1">
    <location>
        <begin position="114"/>
        <end position="136"/>
    </location>
</feature>
<evidence type="ECO:0008006" key="4">
    <source>
        <dbReference type="Google" id="ProtNLM"/>
    </source>
</evidence>
<dbReference type="EMBL" id="JAYGGQ010000020">
    <property type="protein sequence ID" value="MEA5457034.1"/>
    <property type="molecule type" value="Genomic_DNA"/>
</dbReference>
<organism evidence="2 3">
    <name type="scientific">Sinomonas terricola</name>
    <dbReference type="NCBI Taxonomy" id="3110330"/>
    <lineage>
        <taxon>Bacteria</taxon>
        <taxon>Bacillati</taxon>
        <taxon>Actinomycetota</taxon>
        <taxon>Actinomycetes</taxon>
        <taxon>Micrococcales</taxon>
        <taxon>Micrococcaceae</taxon>
        <taxon>Sinomonas</taxon>
    </lineage>
</organism>
<comment type="caution">
    <text evidence="2">The sequence shown here is derived from an EMBL/GenBank/DDBJ whole genome shotgun (WGS) entry which is preliminary data.</text>
</comment>
<keyword evidence="3" id="KW-1185">Reference proteome</keyword>
<accession>A0ABU5TC20</accession>
<protein>
    <recommendedName>
        <fullName evidence="4">DUF998 domain-containing protein</fullName>
    </recommendedName>
</protein>